<name>A0A6J6I305_9ZZZZ</name>
<proteinExistence type="predicted"/>
<protein>
    <submittedName>
        <fullName evidence="2">Unannotated protein</fullName>
    </submittedName>
</protein>
<evidence type="ECO:0000256" key="1">
    <source>
        <dbReference type="SAM" id="Phobius"/>
    </source>
</evidence>
<evidence type="ECO:0000313" key="4">
    <source>
        <dbReference type="EMBL" id="CAB4901539.1"/>
    </source>
</evidence>
<gene>
    <name evidence="2" type="ORF">UFOPK1908_00547</name>
    <name evidence="3" type="ORF">UFOPK2282_00463</name>
    <name evidence="4" type="ORF">UFOPK3576_00494</name>
</gene>
<keyword evidence="1" id="KW-0812">Transmembrane</keyword>
<evidence type="ECO:0000313" key="2">
    <source>
        <dbReference type="EMBL" id="CAB4618185.1"/>
    </source>
</evidence>
<reference evidence="2" key="1">
    <citation type="submission" date="2020-05" db="EMBL/GenBank/DDBJ databases">
        <authorList>
            <person name="Chiriac C."/>
            <person name="Salcher M."/>
            <person name="Ghai R."/>
            <person name="Kavagutti S V."/>
        </authorList>
    </citation>
    <scope>NUCLEOTIDE SEQUENCE</scope>
</reference>
<dbReference type="EMBL" id="CAEZWR010000038">
    <property type="protein sequence ID" value="CAB4659812.1"/>
    <property type="molecule type" value="Genomic_DNA"/>
</dbReference>
<sequence>MLEIVYPSLVVGALALAGWVSVLVVYRLLKSQG</sequence>
<dbReference type="EMBL" id="CAEZVB010000016">
    <property type="protein sequence ID" value="CAB4618185.1"/>
    <property type="molecule type" value="Genomic_DNA"/>
</dbReference>
<feature type="transmembrane region" description="Helical" evidence="1">
    <location>
        <begin position="6"/>
        <end position="29"/>
    </location>
</feature>
<dbReference type="EMBL" id="CAFBMO010000013">
    <property type="protein sequence ID" value="CAB4901539.1"/>
    <property type="molecule type" value="Genomic_DNA"/>
</dbReference>
<dbReference type="AlphaFoldDB" id="A0A6J6I305"/>
<keyword evidence="1" id="KW-1133">Transmembrane helix</keyword>
<evidence type="ECO:0000313" key="3">
    <source>
        <dbReference type="EMBL" id="CAB4659812.1"/>
    </source>
</evidence>
<keyword evidence="1" id="KW-0472">Membrane</keyword>
<accession>A0A6J6I305</accession>
<organism evidence="2">
    <name type="scientific">freshwater metagenome</name>
    <dbReference type="NCBI Taxonomy" id="449393"/>
    <lineage>
        <taxon>unclassified sequences</taxon>
        <taxon>metagenomes</taxon>
        <taxon>ecological metagenomes</taxon>
    </lineage>
</organism>